<protein>
    <submittedName>
        <fullName evidence="1">Uncharacterized protein</fullName>
    </submittedName>
</protein>
<evidence type="ECO:0000313" key="1">
    <source>
        <dbReference type="EnsemblPlants" id="KQL09030"/>
    </source>
</evidence>
<accession>K3Y0S2</accession>
<keyword evidence="2" id="KW-1185">Reference proteome</keyword>
<organism evidence="1 2">
    <name type="scientific">Setaria italica</name>
    <name type="common">Foxtail millet</name>
    <name type="synonym">Panicum italicum</name>
    <dbReference type="NCBI Taxonomy" id="4555"/>
    <lineage>
        <taxon>Eukaryota</taxon>
        <taxon>Viridiplantae</taxon>
        <taxon>Streptophyta</taxon>
        <taxon>Embryophyta</taxon>
        <taxon>Tracheophyta</taxon>
        <taxon>Spermatophyta</taxon>
        <taxon>Magnoliopsida</taxon>
        <taxon>Liliopsida</taxon>
        <taxon>Poales</taxon>
        <taxon>Poaceae</taxon>
        <taxon>PACMAD clade</taxon>
        <taxon>Panicoideae</taxon>
        <taxon>Panicodae</taxon>
        <taxon>Paniceae</taxon>
        <taxon>Cenchrinae</taxon>
        <taxon>Setaria</taxon>
    </lineage>
</organism>
<dbReference type="AlphaFoldDB" id="K3Y0S2"/>
<dbReference type="EnsemblPlants" id="KQL09030">
    <property type="protein sequence ID" value="KQL09030"/>
    <property type="gene ID" value="SETIT_007783mg"/>
</dbReference>
<dbReference type="InParanoid" id="K3Y0S2"/>
<reference evidence="2" key="1">
    <citation type="journal article" date="2012" name="Nat. Biotechnol.">
        <title>Reference genome sequence of the model plant Setaria.</title>
        <authorList>
            <person name="Bennetzen J.L."/>
            <person name="Schmutz J."/>
            <person name="Wang H."/>
            <person name="Percifield R."/>
            <person name="Hawkins J."/>
            <person name="Pontaroli A.C."/>
            <person name="Estep M."/>
            <person name="Feng L."/>
            <person name="Vaughn J.N."/>
            <person name="Grimwood J."/>
            <person name="Jenkins J."/>
            <person name="Barry K."/>
            <person name="Lindquist E."/>
            <person name="Hellsten U."/>
            <person name="Deshpande S."/>
            <person name="Wang X."/>
            <person name="Wu X."/>
            <person name="Mitros T."/>
            <person name="Triplett J."/>
            <person name="Yang X."/>
            <person name="Ye C.Y."/>
            <person name="Mauro-Herrera M."/>
            <person name="Wang L."/>
            <person name="Li P."/>
            <person name="Sharma M."/>
            <person name="Sharma R."/>
            <person name="Ronald P.C."/>
            <person name="Panaud O."/>
            <person name="Kellogg E.A."/>
            <person name="Brutnell T.P."/>
            <person name="Doust A.N."/>
            <person name="Tuskan G.A."/>
            <person name="Rokhsar D."/>
            <person name="Devos K.M."/>
        </authorList>
    </citation>
    <scope>NUCLEOTIDE SEQUENCE [LARGE SCALE GENOMIC DNA]</scope>
    <source>
        <strain evidence="2">cv. Yugu1</strain>
    </source>
</reference>
<sequence>MRVQPSLQATGRNDLQKAYMTTPQERATIPSRIIESQAGTTDVQDISVQMKITVFLFNN</sequence>
<dbReference type="Gramene" id="KQL09030">
    <property type="protein sequence ID" value="KQL09030"/>
    <property type="gene ID" value="SETIT_007783mg"/>
</dbReference>
<reference evidence="1" key="2">
    <citation type="submission" date="2018-08" db="UniProtKB">
        <authorList>
            <consortium name="EnsemblPlants"/>
        </authorList>
    </citation>
    <scope>IDENTIFICATION</scope>
    <source>
        <strain evidence="1">Yugu1</strain>
    </source>
</reference>
<dbReference type="Proteomes" id="UP000004995">
    <property type="component" value="Unassembled WGS sequence"/>
</dbReference>
<evidence type="ECO:0000313" key="2">
    <source>
        <dbReference type="Proteomes" id="UP000004995"/>
    </source>
</evidence>
<proteinExistence type="predicted"/>
<name>K3Y0S2_SETIT</name>
<dbReference type="HOGENOM" id="CLU_2965318_0_0_1"/>
<dbReference type="EMBL" id="AGNK02002175">
    <property type="status" value="NOT_ANNOTATED_CDS"/>
    <property type="molecule type" value="Genomic_DNA"/>
</dbReference>